<comment type="caution">
    <text evidence="1">The sequence shown here is derived from an EMBL/GenBank/DDBJ whole genome shotgun (WGS) entry which is preliminary data.</text>
</comment>
<keyword evidence="2" id="KW-1185">Reference proteome</keyword>
<evidence type="ECO:0000313" key="1">
    <source>
        <dbReference type="EMBL" id="KAJ1207845.1"/>
    </source>
</evidence>
<organism evidence="1 2">
    <name type="scientific">Pleurodeles waltl</name>
    <name type="common">Iberian ribbed newt</name>
    <dbReference type="NCBI Taxonomy" id="8319"/>
    <lineage>
        <taxon>Eukaryota</taxon>
        <taxon>Metazoa</taxon>
        <taxon>Chordata</taxon>
        <taxon>Craniata</taxon>
        <taxon>Vertebrata</taxon>
        <taxon>Euteleostomi</taxon>
        <taxon>Amphibia</taxon>
        <taxon>Batrachia</taxon>
        <taxon>Caudata</taxon>
        <taxon>Salamandroidea</taxon>
        <taxon>Salamandridae</taxon>
        <taxon>Pleurodelinae</taxon>
        <taxon>Pleurodeles</taxon>
    </lineage>
</organism>
<evidence type="ECO:0000313" key="2">
    <source>
        <dbReference type="Proteomes" id="UP001066276"/>
    </source>
</evidence>
<accession>A0AAV7W1J7</accession>
<name>A0AAV7W1J7_PLEWA</name>
<dbReference type="Proteomes" id="UP001066276">
    <property type="component" value="Chromosome 1_2"/>
</dbReference>
<reference evidence="1" key="1">
    <citation type="journal article" date="2022" name="bioRxiv">
        <title>Sequencing and chromosome-scale assembly of the giantPleurodeles waltlgenome.</title>
        <authorList>
            <person name="Brown T."/>
            <person name="Elewa A."/>
            <person name="Iarovenko S."/>
            <person name="Subramanian E."/>
            <person name="Araus A.J."/>
            <person name="Petzold A."/>
            <person name="Susuki M."/>
            <person name="Suzuki K.-i.T."/>
            <person name="Hayashi T."/>
            <person name="Toyoda A."/>
            <person name="Oliveira C."/>
            <person name="Osipova E."/>
            <person name="Leigh N.D."/>
            <person name="Simon A."/>
            <person name="Yun M.H."/>
        </authorList>
    </citation>
    <scope>NUCLEOTIDE SEQUENCE</scope>
    <source>
        <strain evidence="1">20211129_DDA</strain>
        <tissue evidence="1">Liver</tissue>
    </source>
</reference>
<dbReference type="AlphaFoldDB" id="A0AAV7W1J7"/>
<protein>
    <submittedName>
        <fullName evidence="1">Uncharacterized protein</fullName>
    </submittedName>
</protein>
<sequence length="110" mass="11398">MFVGFVSEEVGEEQGAVGRCGCSRFAFCEEQPPEQGRMGPCSVCGALHAPASALSDVRGLRCQCLASAVPGGLSARIGDILDVASSAADRASALRRLRYLVVALSRLPSA</sequence>
<gene>
    <name evidence="1" type="ORF">NDU88_003235</name>
</gene>
<proteinExistence type="predicted"/>
<dbReference type="EMBL" id="JANPWB010000002">
    <property type="protein sequence ID" value="KAJ1207845.1"/>
    <property type="molecule type" value="Genomic_DNA"/>
</dbReference>